<keyword evidence="6" id="KW-0479">Metal-binding</keyword>
<proteinExistence type="inferred from homology"/>
<keyword evidence="5" id="KW-0028">Amino-acid biosynthesis</keyword>
<dbReference type="InterPro" id="IPR001261">
    <property type="entry name" value="ArgE/DapE_CS"/>
</dbReference>
<dbReference type="PANTHER" id="PTHR43808:SF31">
    <property type="entry name" value="N-ACETYL-L-CITRULLINE DEACETYLASE"/>
    <property type="match status" value="1"/>
</dbReference>
<gene>
    <name evidence="11" type="ORF">J2S73_001485</name>
</gene>
<evidence type="ECO:0000256" key="2">
    <source>
        <dbReference type="ARBA" id="ARBA00005691"/>
    </source>
</evidence>
<dbReference type="SUPFAM" id="SSF55031">
    <property type="entry name" value="Bacterial exopeptidase dimerisation domain"/>
    <property type="match status" value="1"/>
</dbReference>
<evidence type="ECO:0000256" key="5">
    <source>
        <dbReference type="ARBA" id="ARBA00022605"/>
    </source>
</evidence>
<evidence type="ECO:0000256" key="4">
    <source>
        <dbReference type="ARBA" id="ARBA00022571"/>
    </source>
</evidence>
<dbReference type="EC" id="3.5.1.16" evidence="11"/>
<evidence type="ECO:0000313" key="11">
    <source>
        <dbReference type="EMBL" id="MDQ0315048.1"/>
    </source>
</evidence>
<dbReference type="RefSeq" id="WP_306884841.1">
    <property type="nucleotide sequence ID" value="NZ_JAUSUL010000001.1"/>
</dbReference>
<name>A0AAE3VN98_9HYPH</name>
<dbReference type="GO" id="GO:0006526">
    <property type="term" value="P:L-arginine biosynthetic process"/>
    <property type="evidence" value="ECO:0007669"/>
    <property type="project" value="UniProtKB-KW"/>
</dbReference>
<dbReference type="InterPro" id="IPR036264">
    <property type="entry name" value="Bact_exopeptidase_dim_dom"/>
</dbReference>
<dbReference type="NCBIfam" id="TIGR01892">
    <property type="entry name" value="AcOrn-deacetyl"/>
    <property type="match status" value="1"/>
</dbReference>
<dbReference type="PROSITE" id="PS00759">
    <property type="entry name" value="ARGE_DAPE_CPG2_2"/>
    <property type="match status" value="1"/>
</dbReference>
<dbReference type="PANTHER" id="PTHR43808">
    <property type="entry name" value="ACETYLORNITHINE DEACETYLASE"/>
    <property type="match status" value="1"/>
</dbReference>
<comment type="cofactor">
    <cofactor evidence="1">
        <name>Zn(2+)</name>
        <dbReference type="ChEBI" id="CHEBI:29105"/>
    </cofactor>
</comment>
<dbReference type="AlphaFoldDB" id="A0AAE3VN98"/>
<feature type="domain" description="Peptidase M20 dimerisation" evidence="10">
    <location>
        <begin position="171"/>
        <end position="280"/>
    </location>
</feature>
<dbReference type="NCBIfam" id="NF005710">
    <property type="entry name" value="PRK07522.1"/>
    <property type="match status" value="1"/>
</dbReference>
<evidence type="ECO:0000313" key="12">
    <source>
        <dbReference type="Proteomes" id="UP001229244"/>
    </source>
</evidence>
<evidence type="ECO:0000259" key="10">
    <source>
        <dbReference type="Pfam" id="PF07687"/>
    </source>
</evidence>
<dbReference type="Gene3D" id="3.40.630.10">
    <property type="entry name" value="Zn peptidases"/>
    <property type="match status" value="1"/>
</dbReference>
<keyword evidence="4" id="KW-0055">Arginine biosynthesis</keyword>
<evidence type="ECO:0000256" key="7">
    <source>
        <dbReference type="ARBA" id="ARBA00022801"/>
    </source>
</evidence>
<accession>A0AAE3VN98</accession>
<dbReference type="Pfam" id="PF01546">
    <property type="entry name" value="Peptidase_M20"/>
    <property type="match status" value="1"/>
</dbReference>
<dbReference type="InterPro" id="IPR002933">
    <property type="entry name" value="Peptidase_M20"/>
</dbReference>
<evidence type="ECO:0000256" key="8">
    <source>
        <dbReference type="ARBA" id="ARBA00022833"/>
    </source>
</evidence>
<comment type="similarity">
    <text evidence="2">Belongs to the peptidase M20A family. ArgE subfamily.</text>
</comment>
<reference evidence="11" key="1">
    <citation type="submission" date="2023-07" db="EMBL/GenBank/DDBJ databases">
        <title>Genomic Encyclopedia of Type Strains, Phase IV (KMG-IV): sequencing the most valuable type-strain genomes for metagenomic binning, comparative biology and taxonomic classification.</title>
        <authorList>
            <person name="Goeker M."/>
        </authorList>
    </citation>
    <scope>NUCLEOTIDE SEQUENCE</scope>
    <source>
        <strain evidence="11">DSM 21202</strain>
    </source>
</reference>
<keyword evidence="9" id="KW-0170">Cobalt</keyword>
<protein>
    <submittedName>
        <fullName evidence="11">Acetylornithine deacetylase</fullName>
        <ecNumber evidence="11">3.5.1.16</ecNumber>
    </submittedName>
</protein>
<evidence type="ECO:0000256" key="6">
    <source>
        <dbReference type="ARBA" id="ARBA00022723"/>
    </source>
</evidence>
<dbReference type="GO" id="GO:0008777">
    <property type="term" value="F:acetylornithine deacetylase activity"/>
    <property type="evidence" value="ECO:0007669"/>
    <property type="project" value="UniProtKB-EC"/>
</dbReference>
<evidence type="ECO:0000256" key="9">
    <source>
        <dbReference type="ARBA" id="ARBA00023285"/>
    </source>
</evidence>
<keyword evidence="12" id="KW-1185">Reference proteome</keyword>
<dbReference type="Gene3D" id="3.30.70.360">
    <property type="match status" value="1"/>
</dbReference>
<comment type="caution">
    <text evidence="11">The sequence shown here is derived from an EMBL/GenBank/DDBJ whole genome shotgun (WGS) entry which is preliminary data.</text>
</comment>
<organism evidence="11 12">
    <name type="scientific">Amorphus orientalis</name>
    <dbReference type="NCBI Taxonomy" id="649198"/>
    <lineage>
        <taxon>Bacteria</taxon>
        <taxon>Pseudomonadati</taxon>
        <taxon>Pseudomonadota</taxon>
        <taxon>Alphaproteobacteria</taxon>
        <taxon>Hyphomicrobiales</taxon>
        <taxon>Amorphaceae</taxon>
        <taxon>Amorphus</taxon>
    </lineage>
</organism>
<dbReference type="Proteomes" id="UP001229244">
    <property type="component" value="Unassembled WGS sequence"/>
</dbReference>
<keyword evidence="8" id="KW-0862">Zinc</keyword>
<dbReference type="CDD" id="cd03894">
    <property type="entry name" value="M20_ArgE"/>
    <property type="match status" value="1"/>
</dbReference>
<dbReference type="GO" id="GO:0046872">
    <property type="term" value="F:metal ion binding"/>
    <property type="evidence" value="ECO:0007669"/>
    <property type="project" value="UniProtKB-KW"/>
</dbReference>
<dbReference type="Pfam" id="PF07687">
    <property type="entry name" value="M20_dimer"/>
    <property type="match status" value="1"/>
</dbReference>
<keyword evidence="7 11" id="KW-0378">Hydrolase</keyword>
<dbReference type="EMBL" id="JAUSUL010000001">
    <property type="protein sequence ID" value="MDQ0315048.1"/>
    <property type="molecule type" value="Genomic_DNA"/>
</dbReference>
<dbReference type="InterPro" id="IPR011650">
    <property type="entry name" value="Peptidase_M20_dimer"/>
</dbReference>
<dbReference type="InterPro" id="IPR010169">
    <property type="entry name" value="AcOrn-deacetyl"/>
</dbReference>
<keyword evidence="3" id="KW-0963">Cytoplasm</keyword>
<dbReference type="SUPFAM" id="SSF53187">
    <property type="entry name" value="Zn-dependent exopeptidases"/>
    <property type="match status" value="1"/>
</dbReference>
<evidence type="ECO:0000256" key="1">
    <source>
        <dbReference type="ARBA" id="ARBA00001947"/>
    </source>
</evidence>
<evidence type="ECO:0000256" key="3">
    <source>
        <dbReference type="ARBA" id="ARBA00022490"/>
    </source>
</evidence>
<sequence length="383" mass="40406">MLDHTERILADLIGFPTVSADGNLELIAYAAAALDGLGAHTRTTLDETGTKANLFATIGPDVPGGVVLSGHTDVVPADGDWTDDPFTAVERDGLIYGRGACDMKGFIACALAMAPAFAGADLKRPVHFAFTYDEEVGCFGARALMDALSDWGVKPATCIIGEPTSMRIIEGHKGCYEYTTAFTGVPGHASEPDRGVNTIAYAGRFLGKLAEMEGALKARAPDGSPFNPPWSTLQPGVIRGGIARNVIPDACEVEWEMRPVNAADARFALDRIRSFLNDEIDPEMRAKAAEAGVTTLTVGEVDGLEPLPESEALALVRELTGGNAADVVSFGTEAGLFQGAGISTVVCGPGSIEQAHKPDEFVALEQLQLCLDMLGRLERKLSV</sequence>
<dbReference type="InterPro" id="IPR050072">
    <property type="entry name" value="Peptidase_M20A"/>
</dbReference>